<dbReference type="EMBL" id="CAJNNV010001060">
    <property type="protein sequence ID" value="CAE8584226.1"/>
    <property type="molecule type" value="Genomic_DNA"/>
</dbReference>
<dbReference type="Gene3D" id="1.10.510.10">
    <property type="entry name" value="Transferase(Phosphotransferase) domain 1"/>
    <property type="match status" value="1"/>
</dbReference>
<dbReference type="AlphaFoldDB" id="A0A813DCL4"/>
<dbReference type="Pfam" id="PF00069">
    <property type="entry name" value="Pkinase"/>
    <property type="match status" value="1"/>
</dbReference>
<evidence type="ECO:0000259" key="1">
    <source>
        <dbReference type="PROSITE" id="PS50011"/>
    </source>
</evidence>
<dbReference type="GO" id="GO:0005524">
    <property type="term" value="F:ATP binding"/>
    <property type="evidence" value="ECO:0007669"/>
    <property type="project" value="InterPro"/>
</dbReference>
<evidence type="ECO:0000313" key="3">
    <source>
        <dbReference type="Proteomes" id="UP000654075"/>
    </source>
</evidence>
<proteinExistence type="predicted"/>
<evidence type="ECO:0000313" key="2">
    <source>
        <dbReference type="EMBL" id="CAE8584226.1"/>
    </source>
</evidence>
<comment type="caution">
    <text evidence="2">The sequence shown here is derived from an EMBL/GenBank/DDBJ whole genome shotgun (WGS) entry which is preliminary data.</text>
</comment>
<feature type="domain" description="Protein kinase" evidence="1">
    <location>
        <begin position="1"/>
        <end position="266"/>
    </location>
</feature>
<dbReference type="GO" id="GO:0004672">
    <property type="term" value="F:protein kinase activity"/>
    <property type="evidence" value="ECO:0007669"/>
    <property type="project" value="InterPro"/>
</dbReference>
<dbReference type="PANTHER" id="PTHR24347">
    <property type="entry name" value="SERINE/THREONINE-PROTEIN KINASE"/>
    <property type="match status" value="1"/>
</dbReference>
<dbReference type="OrthoDB" id="1668230at2759"/>
<dbReference type="Proteomes" id="UP000654075">
    <property type="component" value="Unassembled WGS sequence"/>
</dbReference>
<dbReference type="PROSITE" id="PS50011">
    <property type="entry name" value="PROTEIN_KINASE_DOM"/>
    <property type="match status" value="1"/>
</dbReference>
<dbReference type="SMART" id="SM00220">
    <property type="entry name" value="S_TKc"/>
    <property type="match status" value="1"/>
</dbReference>
<organism evidence="2 3">
    <name type="scientific">Polarella glacialis</name>
    <name type="common">Dinoflagellate</name>
    <dbReference type="NCBI Taxonomy" id="89957"/>
    <lineage>
        <taxon>Eukaryota</taxon>
        <taxon>Sar</taxon>
        <taxon>Alveolata</taxon>
        <taxon>Dinophyceae</taxon>
        <taxon>Suessiales</taxon>
        <taxon>Suessiaceae</taxon>
        <taxon>Polarella</taxon>
    </lineage>
</organism>
<dbReference type="InterPro" id="IPR000719">
    <property type="entry name" value="Prot_kinase_dom"/>
</dbReference>
<sequence length="281" mass="30480">VLVGPKQKSEGMSQMRSSITFLTKCGEHPNIDGLLGAFCSDDTDFFSTIDDTYEDGEGSLVNQNYSNASLTAEGLARLRFWARTSWAVIKEPFTCNLESFVLHGNAAPLTGEAGFELIAGVLAGLSHMHGHRVVHRYVNSDSILIGGRGQACIDDAAAMQTNVGMPGFAAPEVIDGLPYGLAVDTFAAGVILYFALSWQLPFHGPDQETILRRTSRCEPRYSQSKFGHLRGRVHALLQALLAKDPSQRPSADRAFEGCWNTLDEEVQKRLQPTRGAPGPAA</sequence>
<accession>A0A813DCL4</accession>
<keyword evidence="3" id="KW-1185">Reference proteome</keyword>
<reference evidence="2" key="1">
    <citation type="submission" date="2021-02" db="EMBL/GenBank/DDBJ databases">
        <authorList>
            <person name="Dougan E. K."/>
            <person name="Rhodes N."/>
            <person name="Thang M."/>
            <person name="Chan C."/>
        </authorList>
    </citation>
    <scope>NUCLEOTIDE SEQUENCE</scope>
</reference>
<dbReference type="InterPro" id="IPR011009">
    <property type="entry name" value="Kinase-like_dom_sf"/>
</dbReference>
<feature type="non-terminal residue" evidence="2">
    <location>
        <position position="1"/>
    </location>
</feature>
<dbReference type="SUPFAM" id="SSF56112">
    <property type="entry name" value="Protein kinase-like (PK-like)"/>
    <property type="match status" value="1"/>
</dbReference>
<gene>
    <name evidence="2" type="ORF">PGLA1383_LOCUS3165</name>
</gene>
<name>A0A813DCL4_POLGL</name>
<feature type="non-terminal residue" evidence="2">
    <location>
        <position position="281"/>
    </location>
</feature>
<protein>
    <recommendedName>
        <fullName evidence="1">Protein kinase domain-containing protein</fullName>
    </recommendedName>
</protein>